<dbReference type="Pfam" id="PF00724">
    <property type="entry name" value="Oxidored_FMN"/>
    <property type="match status" value="1"/>
</dbReference>
<proteinExistence type="predicted"/>
<dbReference type="AlphaFoldDB" id="F4GLN7"/>
<dbReference type="Gene3D" id="3.20.20.70">
    <property type="entry name" value="Aldolase class I"/>
    <property type="match status" value="1"/>
</dbReference>
<reference evidence="7 8" key="2">
    <citation type="journal article" date="2012" name="Stand. Genomic Sci.">
        <title>Complete genome sequence of the termite hindgut bacterium Spirochaeta coccoides type strain (SPN1(T)), reclassification in the genus Sphaerochaeta as Sphaerochaeta coccoides comb. nov. and emendations of the family Spirochaetaceae and the genus Sphaerochaeta.</title>
        <authorList>
            <person name="Abt B."/>
            <person name="Han C."/>
            <person name="Scheuner C."/>
            <person name="Lu M."/>
            <person name="Lapidus A."/>
            <person name="Nolan M."/>
            <person name="Lucas S."/>
            <person name="Hammon N."/>
            <person name="Deshpande S."/>
            <person name="Cheng J.F."/>
            <person name="Tapia R."/>
            <person name="Goodwin L.A."/>
            <person name="Pitluck S."/>
            <person name="Liolios K."/>
            <person name="Pagani I."/>
            <person name="Ivanova N."/>
            <person name="Mavromatis K."/>
            <person name="Mikhailova N."/>
            <person name="Huntemann M."/>
            <person name="Pati A."/>
            <person name="Chen A."/>
            <person name="Palaniappan K."/>
            <person name="Land M."/>
            <person name="Hauser L."/>
            <person name="Brambilla E.M."/>
            <person name="Rohde M."/>
            <person name="Spring S."/>
            <person name="Gronow S."/>
            <person name="Goker M."/>
            <person name="Woyke T."/>
            <person name="Bristow J."/>
            <person name="Eisen J.A."/>
            <person name="Markowitz V."/>
            <person name="Hugenholtz P."/>
            <person name="Kyrpides N.C."/>
            <person name="Klenk H.P."/>
            <person name="Detter J.C."/>
        </authorList>
    </citation>
    <scope>NUCLEOTIDE SEQUENCE [LARGE SCALE GENOMIC DNA]</scope>
    <source>
        <strain evidence="8">ATCC BAA-1237 / DSM 17374 / SPN1</strain>
    </source>
</reference>
<dbReference type="GO" id="GO:0050661">
    <property type="term" value="F:NADP binding"/>
    <property type="evidence" value="ECO:0007669"/>
    <property type="project" value="InterPro"/>
</dbReference>
<organism evidence="7 8">
    <name type="scientific">Parasphaerochaeta coccoides (strain ATCC BAA-1237 / DSM 17374 / SPN1)</name>
    <name type="common">Sphaerochaeta coccoides</name>
    <dbReference type="NCBI Taxonomy" id="760011"/>
    <lineage>
        <taxon>Bacteria</taxon>
        <taxon>Pseudomonadati</taxon>
        <taxon>Spirochaetota</taxon>
        <taxon>Spirochaetia</taxon>
        <taxon>Spirochaetales</taxon>
        <taxon>Sphaerochaetaceae</taxon>
        <taxon>Parasphaerochaeta</taxon>
    </lineage>
</organism>
<dbReference type="InterPro" id="IPR044152">
    <property type="entry name" value="YqjM-like"/>
</dbReference>
<dbReference type="RefSeq" id="WP_013739826.1">
    <property type="nucleotide sequence ID" value="NC_015436.1"/>
</dbReference>
<keyword evidence="2" id="KW-0285">Flavoprotein</keyword>
<evidence type="ECO:0000256" key="2">
    <source>
        <dbReference type="ARBA" id="ARBA00022630"/>
    </source>
</evidence>
<comment type="cofactor">
    <cofactor evidence="1">
        <name>FMN</name>
        <dbReference type="ChEBI" id="CHEBI:58210"/>
    </cofactor>
</comment>
<evidence type="ECO:0000313" key="8">
    <source>
        <dbReference type="Proteomes" id="UP000007939"/>
    </source>
</evidence>
<evidence type="ECO:0000259" key="6">
    <source>
        <dbReference type="Pfam" id="PF00724"/>
    </source>
</evidence>
<dbReference type="STRING" id="760011.Spico_1220"/>
<dbReference type="EC" id="1.6.99.1" evidence="7"/>
<gene>
    <name evidence="7" type="ordered locus">Spico_1220</name>
</gene>
<dbReference type="EMBL" id="CP002659">
    <property type="protein sequence ID" value="AEC02431.1"/>
    <property type="molecule type" value="Genomic_DNA"/>
</dbReference>
<dbReference type="PANTHER" id="PTHR43303">
    <property type="entry name" value="NADPH DEHYDROGENASE C23G7.10C-RELATED"/>
    <property type="match status" value="1"/>
</dbReference>
<name>F4GLN7_PARC1</name>
<dbReference type="InterPro" id="IPR013785">
    <property type="entry name" value="Aldolase_TIM"/>
</dbReference>
<sequence length="339" mass="36607">MMKLFESFEIKGMKLKNRIVMPPMCTTQAHAHDGIATVFHQAHYAARAIGGTGLIIVEATGISPEGRIMDADLGLWNDAQRDALVSVVEAVHHEGGKIAIQINHAGRKCAVTDGVSSIYGPGTVAFSSEYRKPQALTEKQIEGVLADFQAAARRADEAGFDAIELHAAHGYLINQFISPTVNTRTDAYGEPSLFLSRVIDAVRLVWPADKALWVRVSADSPQDYGMGHIISVLEKVKDKINAVNVSSGGVIPVPPAVFPGYQVPLARAVKDALGLPVMVVGILDAPDLAEYVLQNGDADLVCIGRALLRNPNWPLEAALGHHKALFESIPDYLRRGFHL</sequence>
<feature type="domain" description="NADH:flavin oxidoreductase/NADH oxidase N-terminal" evidence="6">
    <location>
        <begin position="3"/>
        <end position="318"/>
    </location>
</feature>
<keyword evidence="8" id="KW-1185">Reference proteome</keyword>
<evidence type="ECO:0000256" key="4">
    <source>
        <dbReference type="ARBA" id="ARBA00022857"/>
    </source>
</evidence>
<dbReference type="PANTHER" id="PTHR43303:SF4">
    <property type="entry name" value="NADPH DEHYDROGENASE C23G7.10C-RELATED"/>
    <property type="match status" value="1"/>
</dbReference>
<keyword evidence="4" id="KW-0521">NADP</keyword>
<dbReference type="Proteomes" id="UP000007939">
    <property type="component" value="Chromosome"/>
</dbReference>
<accession>F4GLN7</accession>
<evidence type="ECO:0000256" key="5">
    <source>
        <dbReference type="ARBA" id="ARBA00023002"/>
    </source>
</evidence>
<keyword evidence="3" id="KW-0288">FMN</keyword>
<evidence type="ECO:0000313" key="7">
    <source>
        <dbReference type="EMBL" id="AEC02431.1"/>
    </source>
</evidence>
<protein>
    <submittedName>
        <fullName evidence="7">NADPH dehydrogenase</fullName>
        <ecNumber evidence="7">1.6.99.1</ecNumber>
    </submittedName>
</protein>
<evidence type="ECO:0000256" key="1">
    <source>
        <dbReference type="ARBA" id="ARBA00001917"/>
    </source>
</evidence>
<dbReference type="GO" id="GO:0010181">
    <property type="term" value="F:FMN binding"/>
    <property type="evidence" value="ECO:0007669"/>
    <property type="project" value="InterPro"/>
</dbReference>
<dbReference type="eggNOG" id="COG1902">
    <property type="taxonomic scope" value="Bacteria"/>
</dbReference>
<dbReference type="SUPFAM" id="SSF51395">
    <property type="entry name" value="FMN-linked oxidoreductases"/>
    <property type="match status" value="1"/>
</dbReference>
<dbReference type="InterPro" id="IPR001155">
    <property type="entry name" value="OxRdtase_FMN_N"/>
</dbReference>
<dbReference type="HOGENOM" id="CLU_012153_2_1_12"/>
<reference evidence="8" key="1">
    <citation type="submission" date="2011-04" db="EMBL/GenBank/DDBJ databases">
        <title>The complete genome of Spirochaeta coccoides DSM 17374.</title>
        <authorList>
            <person name="Lucas S."/>
            <person name="Copeland A."/>
            <person name="Lapidus A."/>
            <person name="Bruce D."/>
            <person name="Goodwin L."/>
            <person name="Pitluck S."/>
            <person name="Peters L."/>
            <person name="Kyrpides N."/>
            <person name="Mavromatis K."/>
            <person name="Pagani I."/>
            <person name="Ivanova N."/>
            <person name="Ovchinnikova G."/>
            <person name="Lu M."/>
            <person name="Detter J.C."/>
            <person name="Tapia R."/>
            <person name="Han C."/>
            <person name="Land M."/>
            <person name="Hauser L."/>
            <person name="Markowitz V."/>
            <person name="Cheng J.-F."/>
            <person name="Hugenholtz P."/>
            <person name="Woyke T."/>
            <person name="Wu D."/>
            <person name="Spring S."/>
            <person name="Schroeder M."/>
            <person name="Brambilla E."/>
            <person name="Klenk H.-P."/>
            <person name="Eisen J.A."/>
        </authorList>
    </citation>
    <scope>NUCLEOTIDE SEQUENCE [LARGE SCALE GENOMIC DNA]</scope>
    <source>
        <strain evidence="8">ATCC BAA-1237 / DSM 17374 / SPN1</strain>
    </source>
</reference>
<evidence type="ECO:0000256" key="3">
    <source>
        <dbReference type="ARBA" id="ARBA00022643"/>
    </source>
</evidence>
<keyword evidence="5 7" id="KW-0560">Oxidoreductase</keyword>
<dbReference type="KEGG" id="scc:Spico_1220"/>
<dbReference type="GO" id="GO:0003959">
    <property type="term" value="F:NADPH dehydrogenase activity"/>
    <property type="evidence" value="ECO:0007669"/>
    <property type="project" value="UniProtKB-EC"/>
</dbReference>